<evidence type="ECO:0000313" key="1">
    <source>
        <dbReference type="EMBL" id="MFM9331056.1"/>
    </source>
</evidence>
<gene>
    <name evidence="1" type="ORF">ACI1P1_22440</name>
</gene>
<dbReference type="EMBL" id="JBJURJ010000016">
    <property type="protein sequence ID" value="MFM9331056.1"/>
    <property type="molecule type" value="Genomic_DNA"/>
</dbReference>
<proteinExistence type="predicted"/>
<accession>A0ACC7P1Y2</accession>
<comment type="caution">
    <text evidence="1">The sequence shown here is derived from an EMBL/GenBank/DDBJ whole genome shotgun (WGS) entry which is preliminary data.</text>
</comment>
<reference evidence="1" key="1">
    <citation type="submission" date="2024-12" db="EMBL/GenBank/DDBJ databases">
        <authorList>
            <person name="Wu N."/>
        </authorList>
    </citation>
    <scope>NUCLEOTIDE SEQUENCE</scope>
    <source>
        <strain evidence="1">P15</strain>
    </source>
</reference>
<protein>
    <submittedName>
        <fullName evidence="1">Uncharacterized protein</fullName>
    </submittedName>
</protein>
<organism evidence="1 2">
    <name type="scientific">Paenibacillus mesotrionivorans</name>
    <dbReference type="NCBI Taxonomy" id="3160968"/>
    <lineage>
        <taxon>Bacteria</taxon>
        <taxon>Bacillati</taxon>
        <taxon>Bacillota</taxon>
        <taxon>Bacilli</taxon>
        <taxon>Bacillales</taxon>
        <taxon>Paenibacillaceae</taxon>
        <taxon>Paenibacillus</taxon>
    </lineage>
</organism>
<name>A0ACC7P1Y2_9BACL</name>
<dbReference type="Proteomes" id="UP001631969">
    <property type="component" value="Unassembled WGS sequence"/>
</dbReference>
<evidence type="ECO:0000313" key="2">
    <source>
        <dbReference type="Proteomes" id="UP001631969"/>
    </source>
</evidence>
<sequence length="75" mass="8370">MKKILLVDDEIVFRETIRDSIDWRTEGFMYCGDAPDGEVALPLIEQLLPDILSRPESGNGSARNPARPRLPAISC</sequence>
<keyword evidence="2" id="KW-1185">Reference proteome</keyword>